<dbReference type="InterPro" id="IPR014710">
    <property type="entry name" value="RmlC-like_jellyroll"/>
</dbReference>
<evidence type="ECO:0000313" key="2">
    <source>
        <dbReference type="Proteomes" id="UP001058271"/>
    </source>
</evidence>
<evidence type="ECO:0008006" key="3">
    <source>
        <dbReference type="Google" id="ProtNLM"/>
    </source>
</evidence>
<dbReference type="Proteomes" id="UP001058271">
    <property type="component" value="Chromosome"/>
</dbReference>
<proteinExistence type="predicted"/>
<dbReference type="RefSeq" id="WP_260723755.1">
    <property type="nucleotide sequence ID" value="NZ_BAAABS010000011.1"/>
</dbReference>
<organism evidence="1 2">
    <name type="scientific">Dactylosporangium roseum</name>
    <dbReference type="NCBI Taxonomy" id="47989"/>
    <lineage>
        <taxon>Bacteria</taxon>
        <taxon>Bacillati</taxon>
        <taxon>Actinomycetota</taxon>
        <taxon>Actinomycetes</taxon>
        <taxon>Micromonosporales</taxon>
        <taxon>Micromonosporaceae</taxon>
        <taxon>Dactylosporangium</taxon>
    </lineage>
</organism>
<protein>
    <recommendedName>
        <fullName evidence="3">ChrR-like cupin domain-containing protein</fullName>
    </recommendedName>
</protein>
<dbReference type="SUPFAM" id="SSF51182">
    <property type="entry name" value="RmlC-like cupins"/>
    <property type="match status" value="1"/>
</dbReference>
<dbReference type="EMBL" id="CP073721">
    <property type="protein sequence ID" value="UWZ34438.1"/>
    <property type="molecule type" value="Genomic_DNA"/>
</dbReference>
<dbReference type="Gene3D" id="2.60.120.10">
    <property type="entry name" value="Jelly Rolls"/>
    <property type="match status" value="1"/>
</dbReference>
<reference evidence="1" key="1">
    <citation type="submission" date="2021-04" db="EMBL/GenBank/DDBJ databases">
        <title>Biosynthetic gene clusters of Dactylosporangioum roseum.</title>
        <authorList>
            <person name="Hartkoorn R.C."/>
            <person name="Beaudoing E."/>
            <person name="Hot D."/>
            <person name="Moureu S."/>
        </authorList>
    </citation>
    <scope>NUCLEOTIDE SEQUENCE</scope>
    <source>
        <strain evidence="1">NRRL B-16295</strain>
    </source>
</reference>
<dbReference type="InterPro" id="IPR011051">
    <property type="entry name" value="RmlC_Cupin_sf"/>
</dbReference>
<gene>
    <name evidence="1" type="ORF">Drose_24805</name>
</gene>
<accession>A0ABY5Z014</accession>
<evidence type="ECO:0000313" key="1">
    <source>
        <dbReference type="EMBL" id="UWZ34438.1"/>
    </source>
</evidence>
<name>A0ABY5Z014_9ACTN</name>
<sequence>MRPHRDLSWDELPASRARPGIDARAFVVGDSDDPAGAPKVIRVRFEPWVRVGMHTHDTDYAEIVLAGSQRVGRRWYGPGDIRVVRAGVVYGPLTSGPDGATVLIMFADGARSPMVPPRRDGVPVPVEFVEAEPEPPVATS</sequence>
<keyword evidence="2" id="KW-1185">Reference proteome</keyword>